<name>A0AAE0KZH8_9CHLO</name>
<dbReference type="AlphaFoldDB" id="A0AAE0KZH8"/>
<protein>
    <recommendedName>
        <fullName evidence="3">AB hydrolase-1 domain-containing protein</fullName>
    </recommendedName>
</protein>
<dbReference type="InterPro" id="IPR029058">
    <property type="entry name" value="AB_hydrolase_fold"/>
</dbReference>
<accession>A0AAE0KZH8</accession>
<proteinExistence type="predicted"/>
<evidence type="ECO:0000313" key="2">
    <source>
        <dbReference type="Proteomes" id="UP001190700"/>
    </source>
</evidence>
<evidence type="ECO:0000313" key="1">
    <source>
        <dbReference type="EMBL" id="KAK3266506.1"/>
    </source>
</evidence>
<sequence>MAAAALSANHRAAPVERWRLCSLVPALWPARPARLKARTSKLQAQGIPAILRQEYFVPGCSYQSRLASIQDEDEVYKLSEYLYHVNMAEGGAEHFCMNSLLKPLLHDKYSGVYARAPLEDEDLTKLSMPCTIIFGDKDWMNNPKIHETFMPKVPNAEMAIVSQAGHHLYLDQPEQWIAIVKNALLNERPKGSAVISTKDIHVNSASA</sequence>
<reference evidence="1 2" key="1">
    <citation type="journal article" date="2015" name="Genome Biol. Evol.">
        <title>Comparative Genomics of a Bacterivorous Green Alga Reveals Evolutionary Causalities and Consequences of Phago-Mixotrophic Mode of Nutrition.</title>
        <authorList>
            <person name="Burns J.A."/>
            <person name="Paasch A."/>
            <person name="Narechania A."/>
            <person name="Kim E."/>
        </authorList>
    </citation>
    <scope>NUCLEOTIDE SEQUENCE [LARGE SCALE GENOMIC DNA]</scope>
    <source>
        <strain evidence="1 2">PLY_AMNH</strain>
    </source>
</reference>
<comment type="caution">
    <text evidence="1">The sequence shown here is derived from an EMBL/GenBank/DDBJ whole genome shotgun (WGS) entry which is preliminary data.</text>
</comment>
<organism evidence="1 2">
    <name type="scientific">Cymbomonas tetramitiformis</name>
    <dbReference type="NCBI Taxonomy" id="36881"/>
    <lineage>
        <taxon>Eukaryota</taxon>
        <taxon>Viridiplantae</taxon>
        <taxon>Chlorophyta</taxon>
        <taxon>Pyramimonadophyceae</taxon>
        <taxon>Pyramimonadales</taxon>
        <taxon>Pyramimonadaceae</taxon>
        <taxon>Cymbomonas</taxon>
    </lineage>
</organism>
<evidence type="ECO:0008006" key="3">
    <source>
        <dbReference type="Google" id="ProtNLM"/>
    </source>
</evidence>
<gene>
    <name evidence="1" type="ORF">CYMTET_24874</name>
</gene>
<dbReference type="SUPFAM" id="SSF53474">
    <property type="entry name" value="alpha/beta-Hydrolases"/>
    <property type="match status" value="1"/>
</dbReference>
<dbReference type="Proteomes" id="UP001190700">
    <property type="component" value="Unassembled WGS sequence"/>
</dbReference>
<dbReference type="Gene3D" id="3.40.50.1820">
    <property type="entry name" value="alpha/beta hydrolase"/>
    <property type="match status" value="1"/>
</dbReference>
<keyword evidence="2" id="KW-1185">Reference proteome</keyword>
<dbReference type="EMBL" id="LGRX02013017">
    <property type="protein sequence ID" value="KAK3266506.1"/>
    <property type="molecule type" value="Genomic_DNA"/>
</dbReference>